<dbReference type="Proteomes" id="UP000789405">
    <property type="component" value="Unassembled WGS sequence"/>
</dbReference>
<dbReference type="OrthoDB" id="2397870at2759"/>
<feature type="non-terminal residue" evidence="1">
    <location>
        <position position="1"/>
    </location>
</feature>
<proteinExistence type="predicted"/>
<dbReference type="EMBL" id="CAJVPY010007214">
    <property type="protein sequence ID" value="CAG8677028.1"/>
    <property type="molecule type" value="Genomic_DNA"/>
</dbReference>
<accession>A0A9N9HHY3</accession>
<organism evidence="1 2">
    <name type="scientific">Dentiscutata erythropus</name>
    <dbReference type="NCBI Taxonomy" id="1348616"/>
    <lineage>
        <taxon>Eukaryota</taxon>
        <taxon>Fungi</taxon>
        <taxon>Fungi incertae sedis</taxon>
        <taxon>Mucoromycota</taxon>
        <taxon>Glomeromycotina</taxon>
        <taxon>Glomeromycetes</taxon>
        <taxon>Diversisporales</taxon>
        <taxon>Gigasporaceae</taxon>
        <taxon>Dentiscutata</taxon>
    </lineage>
</organism>
<evidence type="ECO:0000313" key="1">
    <source>
        <dbReference type="EMBL" id="CAG8677028.1"/>
    </source>
</evidence>
<dbReference type="AlphaFoldDB" id="A0A9N9HHY3"/>
<sequence>ESTYIVKSAQGEGDYLVEHTNDNVFNLGYDCEAFMRSSTTCNHIFAVSRNDVTNIQRENERSDELNGNNDQWVERLIMLRRKID</sequence>
<evidence type="ECO:0000313" key="2">
    <source>
        <dbReference type="Proteomes" id="UP000789405"/>
    </source>
</evidence>
<gene>
    <name evidence="1" type="ORF">DERYTH_LOCUS11573</name>
</gene>
<comment type="caution">
    <text evidence="1">The sequence shown here is derived from an EMBL/GenBank/DDBJ whole genome shotgun (WGS) entry which is preliminary data.</text>
</comment>
<name>A0A9N9HHY3_9GLOM</name>
<protein>
    <submittedName>
        <fullName evidence="1">10040_t:CDS:1</fullName>
    </submittedName>
</protein>
<keyword evidence="2" id="KW-1185">Reference proteome</keyword>
<reference evidence="1" key="1">
    <citation type="submission" date="2021-06" db="EMBL/GenBank/DDBJ databases">
        <authorList>
            <person name="Kallberg Y."/>
            <person name="Tangrot J."/>
            <person name="Rosling A."/>
        </authorList>
    </citation>
    <scope>NUCLEOTIDE SEQUENCE</scope>
    <source>
        <strain evidence="1">MA453B</strain>
    </source>
</reference>